<name>A0A173VYS7_9FIRM</name>
<protein>
    <submittedName>
        <fullName evidence="1">Uncharacterized protein</fullName>
    </submittedName>
</protein>
<dbReference type="EMBL" id="CYXZ01000050">
    <property type="protein sequence ID" value="CUN31920.1"/>
    <property type="molecule type" value="Genomic_DNA"/>
</dbReference>
<organism evidence="1 2">
    <name type="scientific">Roseburia intestinalis</name>
    <dbReference type="NCBI Taxonomy" id="166486"/>
    <lineage>
        <taxon>Bacteria</taxon>
        <taxon>Bacillati</taxon>
        <taxon>Bacillota</taxon>
        <taxon>Clostridia</taxon>
        <taxon>Lachnospirales</taxon>
        <taxon>Lachnospiraceae</taxon>
        <taxon>Roseburia</taxon>
    </lineage>
</organism>
<reference evidence="1 2" key="1">
    <citation type="submission" date="2015-09" db="EMBL/GenBank/DDBJ databases">
        <authorList>
            <consortium name="Pathogen Informatics"/>
        </authorList>
    </citation>
    <scope>NUCLEOTIDE SEQUENCE [LARGE SCALE GENOMIC DNA]</scope>
    <source>
        <strain evidence="1 2">2789STDY5834960</strain>
    </source>
</reference>
<dbReference type="AlphaFoldDB" id="A0A173VYS7"/>
<sequence length="73" mass="8439">MGELIRKVSELKIGNETFAVELNECTNDTGYKDIHIQNDKFRLNVPQNEFMQMAACVLLAQKQLKLIKQIEDK</sequence>
<evidence type="ECO:0000313" key="2">
    <source>
        <dbReference type="Proteomes" id="UP000095350"/>
    </source>
</evidence>
<dbReference type="RefSeq" id="WP_055196087.1">
    <property type="nucleotide sequence ID" value="NZ_CABIYH010000050.1"/>
</dbReference>
<dbReference type="Proteomes" id="UP000095350">
    <property type="component" value="Unassembled WGS sequence"/>
</dbReference>
<evidence type="ECO:0000313" key="1">
    <source>
        <dbReference type="EMBL" id="CUN31920.1"/>
    </source>
</evidence>
<gene>
    <name evidence="1" type="ORF">ERS852572_03775</name>
</gene>
<dbReference type="OrthoDB" id="2087703at2"/>
<dbReference type="PaxDb" id="166486-ERS852572_03775"/>
<proteinExistence type="predicted"/>
<accession>A0A173VYS7</accession>
<dbReference type="STRING" id="166486.ERS852572_03775"/>